<gene>
    <name evidence="2" type="ORF">L596_026207</name>
</gene>
<protein>
    <submittedName>
        <fullName evidence="2">Uncharacterized protein</fullName>
    </submittedName>
</protein>
<evidence type="ECO:0000256" key="1">
    <source>
        <dbReference type="SAM" id="Phobius"/>
    </source>
</evidence>
<feature type="transmembrane region" description="Helical" evidence="1">
    <location>
        <begin position="86"/>
        <end position="107"/>
    </location>
</feature>
<keyword evidence="1" id="KW-0812">Transmembrane</keyword>
<keyword evidence="3" id="KW-1185">Reference proteome</keyword>
<reference evidence="2 3" key="1">
    <citation type="journal article" date="2015" name="Genome Biol.">
        <title>Comparative genomics of Steinernema reveals deeply conserved gene regulatory networks.</title>
        <authorList>
            <person name="Dillman A.R."/>
            <person name="Macchietto M."/>
            <person name="Porter C.F."/>
            <person name="Rogers A."/>
            <person name="Williams B."/>
            <person name="Antoshechkin I."/>
            <person name="Lee M.M."/>
            <person name="Goodwin Z."/>
            <person name="Lu X."/>
            <person name="Lewis E.E."/>
            <person name="Goodrich-Blair H."/>
            <person name="Stock S.P."/>
            <person name="Adams B.J."/>
            <person name="Sternberg P.W."/>
            <person name="Mortazavi A."/>
        </authorList>
    </citation>
    <scope>NUCLEOTIDE SEQUENCE [LARGE SCALE GENOMIC DNA]</scope>
    <source>
        <strain evidence="2 3">ALL</strain>
    </source>
</reference>
<organism evidence="2 3">
    <name type="scientific">Steinernema carpocapsae</name>
    <name type="common">Entomopathogenic nematode</name>
    <dbReference type="NCBI Taxonomy" id="34508"/>
    <lineage>
        <taxon>Eukaryota</taxon>
        <taxon>Metazoa</taxon>
        <taxon>Ecdysozoa</taxon>
        <taxon>Nematoda</taxon>
        <taxon>Chromadorea</taxon>
        <taxon>Rhabditida</taxon>
        <taxon>Tylenchina</taxon>
        <taxon>Panagrolaimomorpha</taxon>
        <taxon>Strongyloidoidea</taxon>
        <taxon>Steinernematidae</taxon>
        <taxon>Steinernema</taxon>
    </lineage>
</organism>
<sequence length="123" mass="13926">MPFRTQPSDDLVCTPSSSVSIQGLQQLCDVETSFSRFCRSHTDQHQHWSNALTATQIVEFGKLTFRAPQVLFCKMEHPWYWYAPDVGIALVFCFGIVSIFVCCRWLVIRGAPPVKKVGDLETA</sequence>
<dbReference type="EMBL" id="AZBU02000010">
    <property type="protein sequence ID" value="TKR62218.1"/>
    <property type="molecule type" value="Genomic_DNA"/>
</dbReference>
<dbReference type="AlphaFoldDB" id="A0A4U5M0N6"/>
<name>A0A4U5M0N6_STECR</name>
<reference evidence="2 3" key="2">
    <citation type="journal article" date="2019" name="G3 (Bethesda)">
        <title>Hybrid Assembly of the Genome of the Entomopathogenic Nematode Steinernema carpocapsae Identifies the X-Chromosome.</title>
        <authorList>
            <person name="Serra L."/>
            <person name="Macchietto M."/>
            <person name="Macias-Munoz A."/>
            <person name="McGill C.J."/>
            <person name="Rodriguez I.M."/>
            <person name="Rodriguez B."/>
            <person name="Murad R."/>
            <person name="Mortazavi A."/>
        </authorList>
    </citation>
    <scope>NUCLEOTIDE SEQUENCE [LARGE SCALE GENOMIC DNA]</scope>
    <source>
        <strain evidence="2 3">ALL</strain>
    </source>
</reference>
<evidence type="ECO:0000313" key="3">
    <source>
        <dbReference type="Proteomes" id="UP000298663"/>
    </source>
</evidence>
<evidence type="ECO:0000313" key="2">
    <source>
        <dbReference type="EMBL" id="TKR62218.1"/>
    </source>
</evidence>
<comment type="caution">
    <text evidence="2">The sequence shown here is derived from an EMBL/GenBank/DDBJ whole genome shotgun (WGS) entry which is preliminary data.</text>
</comment>
<keyword evidence="1" id="KW-1133">Transmembrane helix</keyword>
<proteinExistence type="predicted"/>
<dbReference type="Proteomes" id="UP000298663">
    <property type="component" value="Unassembled WGS sequence"/>
</dbReference>
<keyword evidence="1" id="KW-0472">Membrane</keyword>
<accession>A0A4U5M0N6</accession>